<dbReference type="AlphaFoldDB" id="A0A815TK95"/>
<dbReference type="Pfam" id="PF00240">
    <property type="entry name" value="ubiquitin"/>
    <property type="match status" value="1"/>
</dbReference>
<keyword evidence="2" id="KW-1017">Isopeptide bond</keyword>
<dbReference type="InterPro" id="IPR029071">
    <property type="entry name" value="Ubiquitin-like_domsf"/>
</dbReference>
<comment type="similarity">
    <text evidence="1">Belongs to the ubiquitin family.</text>
</comment>
<proteinExistence type="inferred from homology"/>
<keyword evidence="3" id="KW-0175">Coiled coil</keyword>
<evidence type="ECO:0000313" key="6">
    <source>
        <dbReference type="EMBL" id="CAF1503209.1"/>
    </source>
</evidence>
<dbReference type="SMART" id="SM00213">
    <property type="entry name" value="UBQ"/>
    <property type="match status" value="1"/>
</dbReference>
<evidence type="ECO:0000256" key="1">
    <source>
        <dbReference type="ARBA" id="ARBA00008430"/>
    </source>
</evidence>
<feature type="region of interest" description="Disordered" evidence="4">
    <location>
        <begin position="388"/>
        <end position="422"/>
    </location>
</feature>
<gene>
    <name evidence="6" type="ORF">JYZ213_LOCUS43604</name>
    <name evidence="7" type="ORF">OXD698_LOCUS22441</name>
</gene>
<dbReference type="Proteomes" id="UP000663844">
    <property type="component" value="Unassembled WGS sequence"/>
</dbReference>
<reference evidence="6" key="1">
    <citation type="submission" date="2021-02" db="EMBL/GenBank/DDBJ databases">
        <authorList>
            <person name="Nowell W R."/>
        </authorList>
    </citation>
    <scope>NUCLEOTIDE SEQUENCE</scope>
</reference>
<dbReference type="InterPro" id="IPR050158">
    <property type="entry name" value="Ubiquitin_ubiquitin-like"/>
</dbReference>
<accession>A0A815TK95</accession>
<evidence type="ECO:0000256" key="3">
    <source>
        <dbReference type="SAM" id="Coils"/>
    </source>
</evidence>
<evidence type="ECO:0000313" key="8">
    <source>
        <dbReference type="Proteomes" id="UP000663845"/>
    </source>
</evidence>
<evidence type="ECO:0000256" key="4">
    <source>
        <dbReference type="SAM" id="MobiDB-lite"/>
    </source>
</evidence>
<dbReference type="Proteomes" id="UP000663845">
    <property type="component" value="Unassembled WGS sequence"/>
</dbReference>
<dbReference type="CDD" id="cd01803">
    <property type="entry name" value="Ubl_ubiquitin"/>
    <property type="match status" value="1"/>
</dbReference>
<dbReference type="Gene3D" id="3.10.20.90">
    <property type="entry name" value="Phosphatidylinositol 3-kinase Catalytic Subunit, Chain A, domain 1"/>
    <property type="match status" value="1"/>
</dbReference>
<name>A0A815TK95_9BILA</name>
<dbReference type="FunFam" id="3.10.20.90:FF:000009">
    <property type="entry name" value="Ubiquitin-60S ribosomal protein"/>
    <property type="match status" value="1"/>
</dbReference>
<dbReference type="InterPro" id="IPR019954">
    <property type="entry name" value="Ubiquitin_CS"/>
</dbReference>
<dbReference type="Pfam" id="PF13598">
    <property type="entry name" value="DUF4139"/>
    <property type="match status" value="1"/>
</dbReference>
<evidence type="ECO:0000313" key="7">
    <source>
        <dbReference type="EMBL" id="CAF3872630.1"/>
    </source>
</evidence>
<sequence>MSTTTIPLKRITLYKNDLGYFERATPRSQSQSVIQVAKKKKKLVIDTLCTTADTVTYDTEEHDKFVAENTVERYFTFNDFSSSTSFASFLNTCIGAEVVLSVHGNKQEQTGKLVLLDEIPTLLSPNSSEVSKQHIVRILTKDGFIRHFDLNSIDGIKLTDTYLQEQLEKVLNKTLDDHKPVMNTSSDYIRILFNTNNLLPSSTGITTTTTTSIPDQSNMLNVSYCYATKEWRCLYRCEIDSSIANNNTSKVDLTLFGSVQNPTEEDWSQIELVLIANELEILNNNKTTTSVTGRDTEKEECISESTGGGGMQVFIKTLTGKTITLEVSASDTIAMVKTKIQDKEGIPPDQQRMIFAGKQLEDNRTLADYNIQKESTLHLVLRLRGGPVEDESSSSVKGKGKGGRKRVVDADDDENYESIDSSQMSGLSEHVVYTINTPVTIRSHESALVTINKWHMDAQLVLYYDPKINDLNAIKAVHLRNNSGVVLAPGSIAVLDNGRFVAQCAFTPMLPDDDQLINYGFDSTVSILRTTPLSLQEVHTQSVDIVYSEANKIDTHIIPIGIDLQENYIKRTRYLIKNNSLNRPVAKFYIDHVADPSLGGYVVTTQKKCIKSVMGFSRFEFKLEPQEEIEFIVDEQAQNSKKIFEVTGLEIFLDKQVPELIQSKLIDENTINIIQKIITRKYVEQVLRHMSDNTITDREIRTWTTKRDLIPTSLFDKAVTIVDLQLIIRDLDKRIKSREAHIKSIFENQDRIRQNIKSLEKINQSDLLTRYLKDLNTEEDDLQETRREIKTMQDEYNLKQKELEEKQASLKHEAKETQKNTKM</sequence>
<comment type="caution">
    <text evidence="6">The sequence shown here is derived from an EMBL/GenBank/DDBJ whole genome shotgun (WGS) entry which is preliminary data.</text>
</comment>
<feature type="domain" description="Ubiquitin-like" evidence="5">
    <location>
        <begin position="311"/>
        <end position="386"/>
    </location>
</feature>
<dbReference type="InterPro" id="IPR019956">
    <property type="entry name" value="Ubiquitin_dom"/>
</dbReference>
<protein>
    <recommendedName>
        <fullName evidence="5">Ubiquitin-like domain-containing protein</fullName>
    </recommendedName>
</protein>
<dbReference type="PRINTS" id="PR00348">
    <property type="entry name" value="UBIQUITIN"/>
</dbReference>
<dbReference type="InterPro" id="IPR000626">
    <property type="entry name" value="Ubiquitin-like_dom"/>
</dbReference>
<dbReference type="InterPro" id="IPR037291">
    <property type="entry name" value="DUF4139"/>
</dbReference>
<dbReference type="PROSITE" id="PS00299">
    <property type="entry name" value="UBIQUITIN_1"/>
    <property type="match status" value="1"/>
</dbReference>
<dbReference type="PANTHER" id="PTHR10666">
    <property type="entry name" value="UBIQUITIN"/>
    <property type="match status" value="1"/>
</dbReference>
<dbReference type="SUPFAM" id="SSF54236">
    <property type="entry name" value="Ubiquitin-like"/>
    <property type="match status" value="1"/>
</dbReference>
<dbReference type="PROSITE" id="PS50053">
    <property type="entry name" value="UBIQUITIN_2"/>
    <property type="match status" value="1"/>
</dbReference>
<dbReference type="EMBL" id="CAJOAZ010001918">
    <property type="protein sequence ID" value="CAF3872630.1"/>
    <property type="molecule type" value="Genomic_DNA"/>
</dbReference>
<evidence type="ECO:0000256" key="2">
    <source>
        <dbReference type="ARBA" id="ARBA00022499"/>
    </source>
</evidence>
<dbReference type="EMBL" id="CAJNOG010002397">
    <property type="protein sequence ID" value="CAF1503209.1"/>
    <property type="molecule type" value="Genomic_DNA"/>
</dbReference>
<evidence type="ECO:0000259" key="5">
    <source>
        <dbReference type="PROSITE" id="PS50053"/>
    </source>
</evidence>
<organism evidence="6 8">
    <name type="scientific">Adineta steineri</name>
    <dbReference type="NCBI Taxonomy" id="433720"/>
    <lineage>
        <taxon>Eukaryota</taxon>
        <taxon>Metazoa</taxon>
        <taxon>Spiralia</taxon>
        <taxon>Gnathifera</taxon>
        <taxon>Rotifera</taxon>
        <taxon>Eurotatoria</taxon>
        <taxon>Bdelloidea</taxon>
        <taxon>Adinetida</taxon>
        <taxon>Adinetidae</taxon>
        <taxon>Adineta</taxon>
    </lineage>
</organism>
<feature type="coiled-coil region" evidence="3">
    <location>
        <begin position="768"/>
        <end position="820"/>
    </location>
</feature>